<evidence type="ECO:0000259" key="2">
    <source>
        <dbReference type="Pfam" id="PF13304"/>
    </source>
</evidence>
<dbReference type="SUPFAM" id="SSF52540">
    <property type="entry name" value="P-loop containing nucleoside triphosphate hydrolases"/>
    <property type="match status" value="1"/>
</dbReference>
<dbReference type="InParanoid" id="L0HFG6"/>
<dbReference type="KEGG" id="mfo:Metfor_0764"/>
<dbReference type="Proteomes" id="UP000010824">
    <property type="component" value="Chromosome"/>
</dbReference>
<dbReference type="GO" id="GO:0005524">
    <property type="term" value="F:ATP binding"/>
    <property type="evidence" value="ECO:0007669"/>
    <property type="project" value="InterPro"/>
</dbReference>
<dbReference type="Pfam" id="PF13175">
    <property type="entry name" value="AAA_15"/>
    <property type="match status" value="1"/>
</dbReference>
<dbReference type="PIRSF" id="PIRSF029347">
    <property type="entry name" value="RecF"/>
    <property type="match status" value="1"/>
</dbReference>
<proteinExistence type="predicted"/>
<dbReference type="InterPro" id="IPR003959">
    <property type="entry name" value="ATPase_AAA_core"/>
</dbReference>
<organism evidence="3 4">
    <name type="scientific">Methanoregula formicica (strain DSM 22288 / NBRC 105244 / SMSP)</name>
    <dbReference type="NCBI Taxonomy" id="593750"/>
    <lineage>
        <taxon>Archaea</taxon>
        <taxon>Methanobacteriati</taxon>
        <taxon>Methanobacteriota</taxon>
        <taxon>Stenosarchaea group</taxon>
        <taxon>Methanomicrobia</taxon>
        <taxon>Methanomicrobiales</taxon>
        <taxon>Methanoregulaceae</taxon>
        <taxon>Methanoregula</taxon>
    </lineage>
</organism>
<sequence>MPIQQIHVENFKSFSELDIDLARFNVVIGSNAAGKSNFISIFRFLRDIATAGIVNAIAMQGGADYLRNAKIGISRDLVIRVRYVPESTLEYVENTREGPALLGMRACESQYEFALRFTGHQDEFSIVRDRLEIGCDVSSCRRIGAGVVEDSPIGRGKIAIESENGKIRYSVTIPQGCPLREEEIIPIFFRNKQLPEKTLLLETIYGFPLPHLDKFFDRIAVYDIDPKLPKKGAVITGKRELDPDGGNLALVLKRIIEDPEKKRKFSNLLRDTLPFVEEFSVQKFMDVSLILTLRERYAKERDLPASSLSDGTIVIFALIIALYFEDKPFIVIEEPVSHIHPFLVGRLIAMMKEASEKKQILLTTHSTEVVRHTGLDNILLISRDSEGFSIISRPADKEEVRTFLENEIGIEELYIQNLLGI</sequence>
<feature type="domain" description="Endonuclease GajA/Old nuclease/RecF-like AAA" evidence="1">
    <location>
        <begin position="1"/>
        <end position="47"/>
    </location>
</feature>
<gene>
    <name evidence="3" type="ordered locus">Metfor_0764</name>
</gene>
<dbReference type="Gene3D" id="3.40.50.300">
    <property type="entry name" value="P-loop containing nucleotide triphosphate hydrolases"/>
    <property type="match status" value="2"/>
</dbReference>
<dbReference type="InterPro" id="IPR014555">
    <property type="entry name" value="RecF-like"/>
</dbReference>
<dbReference type="OrthoDB" id="25344at2157"/>
<evidence type="ECO:0000313" key="3">
    <source>
        <dbReference type="EMBL" id="AGB01824.1"/>
    </source>
</evidence>
<dbReference type="HOGENOM" id="CLU_035814_3_1_2"/>
<feature type="domain" description="ATPase AAA-type core" evidence="2">
    <location>
        <begin position="299"/>
        <end position="370"/>
    </location>
</feature>
<dbReference type="AlphaFoldDB" id="L0HFG6"/>
<dbReference type="PANTHER" id="PTHR40396">
    <property type="entry name" value="ATPASE-LIKE PROTEIN"/>
    <property type="match status" value="1"/>
</dbReference>
<protein>
    <submittedName>
        <fullName evidence="3">Putative ATPase</fullName>
    </submittedName>
</protein>
<dbReference type="GeneID" id="14310077"/>
<dbReference type="RefSeq" id="WP_015284788.1">
    <property type="nucleotide sequence ID" value="NC_019943.1"/>
</dbReference>
<dbReference type="GO" id="GO:0016887">
    <property type="term" value="F:ATP hydrolysis activity"/>
    <property type="evidence" value="ECO:0007669"/>
    <property type="project" value="InterPro"/>
</dbReference>
<dbReference type="eggNOG" id="arCOG03241">
    <property type="taxonomic scope" value="Archaea"/>
</dbReference>
<reference evidence="4" key="1">
    <citation type="submission" date="2011-12" db="EMBL/GenBank/DDBJ databases">
        <title>Complete sequence of Methanoregula formicicum SMSP.</title>
        <authorList>
            <person name="Lucas S."/>
            <person name="Han J."/>
            <person name="Lapidus A."/>
            <person name="Cheng J.-F."/>
            <person name="Goodwin L."/>
            <person name="Pitluck S."/>
            <person name="Peters L."/>
            <person name="Ovchinnikova G."/>
            <person name="Teshima H."/>
            <person name="Detter J.C."/>
            <person name="Han C."/>
            <person name="Tapia R."/>
            <person name="Land M."/>
            <person name="Hauser L."/>
            <person name="Kyrpides N."/>
            <person name="Ivanova N."/>
            <person name="Pagani I."/>
            <person name="Imachi H."/>
            <person name="Tamaki H."/>
            <person name="Sekiguchi Y."/>
            <person name="Kamagata Y."/>
            <person name="Cadillo-Quiroz H."/>
            <person name="Zinder S."/>
            <person name="Liu W.-T."/>
            <person name="Woyke T."/>
        </authorList>
    </citation>
    <scope>NUCLEOTIDE SEQUENCE [LARGE SCALE GENOMIC DNA]</scope>
    <source>
        <strain evidence="4">DSM 22288 / NBRC 105244 / SMSP</strain>
    </source>
</reference>
<dbReference type="STRING" id="593750.Metfor_0764"/>
<dbReference type="InterPro" id="IPR041685">
    <property type="entry name" value="AAA_GajA/Old/RecF-like"/>
</dbReference>
<evidence type="ECO:0000313" key="4">
    <source>
        <dbReference type="Proteomes" id="UP000010824"/>
    </source>
</evidence>
<name>L0HFG6_METFS</name>
<dbReference type="EMBL" id="CP003167">
    <property type="protein sequence ID" value="AGB01824.1"/>
    <property type="molecule type" value="Genomic_DNA"/>
</dbReference>
<dbReference type="Pfam" id="PF13304">
    <property type="entry name" value="AAA_21"/>
    <property type="match status" value="1"/>
</dbReference>
<evidence type="ECO:0000259" key="1">
    <source>
        <dbReference type="Pfam" id="PF13175"/>
    </source>
</evidence>
<keyword evidence="4" id="KW-1185">Reference proteome</keyword>
<reference evidence="3 4" key="2">
    <citation type="journal article" date="2014" name="Genome Announc.">
        <title>Complete Genome Sequence of Methanoregula formicica SMSPT, a Mesophilic Hydrogenotrophic Methanogen Isolated from a Methanogenic Upflow Anaerobic Sludge Blanket Reactor.</title>
        <authorList>
            <person name="Yamamoto K."/>
            <person name="Tamaki H."/>
            <person name="Cadillo-Quiroz H."/>
            <person name="Imachi H."/>
            <person name="Kyrpides N."/>
            <person name="Woyke T."/>
            <person name="Goodwin L."/>
            <person name="Zinder S.H."/>
            <person name="Kamagata Y."/>
            <person name="Liu W.T."/>
        </authorList>
    </citation>
    <scope>NUCLEOTIDE SEQUENCE [LARGE SCALE GENOMIC DNA]</scope>
    <source>
        <strain evidence="4">DSM 22288 / NBRC 105244 / SMSP</strain>
    </source>
</reference>
<dbReference type="InterPro" id="IPR027417">
    <property type="entry name" value="P-loop_NTPase"/>
</dbReference>
<dbReference type="PANTHER" id="PTHR40396:SF1">
    <property type="entry name" value="ATPASE AAA-TYPE CORE DOMAIN-CONTAINING PROTEIN"/>
    <property type="match status" value="1"/>
</dbReference>
<accession>L0HFG6</accession>